<dbReference type="OrthoDB" id="338622at2759"/>
<proteinExistence type="predicted"/>
<comment type="caution">
    <text evidence="1">The sequence shown here is derived from an EMBL/GenBank/DDBJ whole genome shotgun (WGS) entry which is preliminary data.</text>
</comment>
<name>A0A448XJ31_9PLAT</name>
<evidence type="ECO:0000313" key="2">
    <source>
        <dbReference type="Proteomes" id="UP000784294"/>
    </source>
</evidence>
<dbReference type="AlphaFoldDB" id="A0A448XJ31"/>
<gene>
    <name evidence="1" type="ORF">PXEA_LOCUS31318</name>
</gene>
<accession>A0A448XJ31</accession>
<protein>
    <submittedName>
        <fullName evidence="1">Uncharacterized protein</fullName>
    </submittedName>
</protein>
<evidence type="ECO:0000313" key="1">
    <source>
        <dbReference type="EMBL" id="VEL37878.1"/>
    </source>
</evidence>
<dbReference type="Proteomes" id="UP000784294">
    <property type="component" value="Unassembled WGS sequence"/>
</dbReference>
<keyword evidence="2" id="KW-1185">Reference proteome</keyword>
<sequence length="242" mass="26638">MTFIRPQLVVLMLSLEVRRNLNHINSSHFHSTGSSVPFPVNLTQIHQIQPLQHQQQQNLASNSLQHARKASIHLPPGSLEHTSGAGDHSSHYSTIDLQAPTTHLASAHTKIVGGFAANVHDPSSLPMTILMATPVFGAPVFGKFSKFRFTVLYYCDSTPVHSSSNFSIASNSNALAGQLPLLAARREVIRLFEQVCWRRSADLADVLPELVEVVLACLDRTCLKERGLDFVFPALQQSVGFR</sequence>
<dbReference type="EMBL" id="CAAALY010256222">
    <property type="protein sequence ID" value="VEL37878.1"/>
    <property type="molecule type" value="Genomic_DNA"/>
</dbReference>
<organism evidence="1 2">
    <name type="scientific">Protopolystoma xenopodis</name>
    <dbReference type="NCBI Taxonomy" id="117903"/>
    <lineage>
        <taxon>Eukaryota</taxon>
        <taxon>Metazoa</taxon>
        <taxon>Spiralia</taxon>
        <taxon>Lophotrochozoa</taxon>
        <taxon>Platyhelminthes</taxon>
        <taxon>Monogenea</taxon>
        <taxon>Polyopisthocotylea</taxon>
        <taxon>Polystomatidea</taxon>
        <taxon>Polystomatidae</taxon>
        <taxon>Protopolystoma</taxon>
    </lineage>
</organism>
<reference evidence="1" key="1">
    <citation type="submission" date="2018-11" db="EMBL/GenBank/DDBJ databases">
        <authorList>
            <consortium name="Pathogen Informatics"/>
        </authorList>
    </citation>
    <scope>NUCLEOTIDE SEQUENCE</scope>
</reference>